<dbReference type="HOGENOM" id="CLU_2158721_0_0_1"/>
<feature type="compositionally biased region" description="Low complexity" evidence="1">
    <location>
        <begin position="10"/>
        <end position="20"/>
    </location>
</feature>
<evidence type="ECO:0000256" key="1">
    <source>
        <dbReference type="SAM" id="MobiDB-lite"/>
    </source>
</evidence>
<evidence type="ECO:0000313" key="3">
    <source>
        <dbReference type="Proteomes" id="UP000053593"/>
    </source>
</evidence>
<keyword evidence="3" id="KW-1185">Reference proteome</keyword>
<sequence length="111" mass="11354">MGFFVKVDGTTTASSPSASAEVGGTLSGTEPLNLFVDEPADPSCVEVERVRVEDEGCFDVEVGGDKGDEVLEVVEAKDEVWEAEEEGGVGGMRVSTNGPEASVGSIALSGS</sequence>
<proteinExistence type="predicted"/>
<dbReference type="Proteomes" id="UP000053593">
    <property type="component" value="Unassembled WGS sequence"/>
</dbReference>
<gene>
    <name evidence="2" type="ORF">GYMLUDRAFT_251113</name>
</gene>
<name>A0A0D0BDL9_9AGAR</name>
<feature type="region of interest" description="Disordered" evidence="1">
    <location>
        <begin position="81"/>
        <end position="111"/>
    </location>
</feature>
<accession>A0A0D0BDL9</accession>
<dbReference type="AlphaFoldDB" id="A0A0D0BDL9"/>
<feature type="region of interest" description="Disordered" evidence="1">
    <location>
        <begin position="1"/>
        <end position="25"/>
    </location>
</feature>
<reference evidence="2 3" key="1">
    <citation type="submission" date="2014-04" db="EMBL/GenBank/DDBJ databases">
        <title>Evolutionary Origins and Diversification of the Mycorrhizal Mutualists.</title>
        <authorList>
            <consortium name="DOE Joint Genome Institute"/>
            <consortium name="Mycorrhizal Genomics Consortium"/>
            <person name="Kohler A."/>
            <person name="Kuo A."/>
            <person name="Nagy L.G."/>
            <person name="Floudas D."/>
            <person name="Copeland A."/>
            <person name="Barry K.W."/>
            <person name="Cichocki N."/>
            <person name="Veneault-Fourrey C."/>
            <person name="LaButti K."/>
            <person name="Lindquist E.A."/>
            <person name="Lipzen A."/>
            <person name="Lundell T."/>
            <person name="Morin E."/>
            <person name="Murat C."/>
            <person name="Riley R."/>
            <person name="Ohm R."/>
            <person name="Sun H."/>
            <person name="Tunlid A."/>
            <person name="Henrissat B."/>
            <person name="Grigoriev I.V."/>
            <person name="Hibbett D.S."/>
            <person name="Martin F."/>
        </authorList>
    </citation>
    <scope>NUCLEOTIDE SEQUENCE [LARGE SCALE GENOMIC DNA]</scope>
    <source>
        <strain evidence="2 3">FD-317 M1</strain>
    </source>
</reference>
<evidence type="ECO:0000313" key="2">
    <source>
        <dbReference type="EMBL" id="KIK52626.1"/>
    </source>
</evidence>
<protein>
    <submittedName>
        <fullName evidence="2">Uncharacterized protein</fullName>
    </submittedName>
</protein>
<organism evidence="2 3">
    <name type="scientific">Collybiopsis luxurians FD-317 M1</name>
    <dbReference type="NCBI Taxonomy" id="944289"/>
    <lineage>
        <taxon>Eukaryota</taxon>
        <taxon>Fungi</taxon>
        <taxon>Dikarya</taxon>
        <taxon>Basidiomycota</taxon>
        <taxon>Agaricomycotina</taxon>
        <taxon>Agaricomycetes</taxon>
        <taxon>Agaricomycetidae</taxon>
        <taxon>Agaricales</taxon>
        <taxon>Marasmiineae</taxon>
        <taxon>Omphalotaceae</taxon>
        <taxon>Collybiopsis</taxon>
        <taxon>Collybiopsis luxurians</taxon>
    </lineage>
</organism>
<dbReference type="EMBL" id="KN834840">
    <property type="protein sequence ID" value="KIK52626.1"/>
    <property type="molecule type" value="Genomic_DNA"/>
</dbReference>